<gene>
    <name evidence="4" type="ORF">J2T55_001561</name>
</gene>
<evidence type="ECO:0000256" key="2">
    <source>
        <dbReference type="PROSITE-ProRule" id="PRU00110"/>
    </source>
</evidence>
<evidence type="ECO:0000256" key="1">
    <source>
        <dbReference type="ARBA" id="ARBA00023012"/>
    </source>
</evidence>
<organism evidence="4 5">
    <name type="scientific">Methylohalomonas lacus</name>
    <dbReference type="NCBI Taxonomy" id="398773"/>
    <lineage>
        <taxon>Bacteria</taxon>
        <taxon>Pseudomonadati</taxon>
        <taxon>Pseudomonadota</taxon>
        <taxon>Gammaproteobacteria</taxon>
        <taxon>Methylohalomonadales</taxon>
        <taxon>Methylohalomonadaceae</taxon>
        <taxon>Methylohalomonas</taxon>
    </lineage>
</organism>
<dbReference type="PROSITE" id="PS50894">
    <property type="entry name" value="HPT"/>
    <property type="match status" value="1"/>
</dbReference>
<dbReference type="InterPro" id="IPR008207">
    <property type="entry name" value="Sig_transdc_His_kin_Hpt_dom"/>
</dbReference>
<dbReference type="Pfam" id="PF01627">
    <property type="entry name" value="Hpt"/>
    <property type="match status" value="1"/>
</dbReference>
<evidence type="ECO:0000313" key="4">
    <source>
        <dbReference type="EMBL" id="MCS3903535.1"/>
    </source>
</evidence>
<dbReference type="AlphaFoldDB" id="A0AAE3L1G3"/>
<keyword evidence="1" id="KW-0902">Two-component regulatory system</keyword>
<evidence type="ECO:0000259" key="3">
    <source>
        <dbReference type="PROSITE" id="PS50894"/>
    </source>
</evidence>
<keyword evidence="5" id="KW-1185">Reference proteome</keyword>
<reference evidence="4" key="1">
    <citation type="submission" date="2022-08" db="EMBL/GenBank/DDBJ databases">
        <title>Genomic Encyclopedia of Type Strains, Phase III (KMG-III): the genomes of soil and plant-associated and newly described type strains.</title>
        <authorList>
            <person name="Whitman W."/>
        </authorList>
    </citation>
    <scope>NUCLEOTIDE SEQUENCE</scope>
    <source>
        <strain evidence="4">HMT 1</strain>
    </source>
</reference>
<evidence type="ECO:0000313" key="5">
    <source>
        <dbReference type="Proteomes" id="UP001204445"/>
    </source>
</evidence>
<proteinExistence type="predicted"/>
<dbReference type="RefSeq" id="WP_259055369.1">
    <property type="nucleotide sequence ID" value="NZ_JANUCT010000009.1"/>
</dbReference>
<feature type="modified residue" description="Phosphohistidine" evidence="2">
    <location>
        <position position="48"/>
    </location>
</feature>
<dbReference type="GO" id="GO:0004672">
    <property type="term" value="F:protein kinase activity"/>
    <property type="evidence" value="ECO:0007669"/>
    <property type="project" value="UniProtKB-ARBA"/>
</dbReference>
<dbReference type="InterPro" id="IPR036641">
    <property type="entry name" value="HPT_dom_sf"/>
</dbReference>
<dbReference type="SUPFAM" id="SSF47226">
    <property type="entry name" value="Histidine-containing phosphotransfer domain, HPT domain"/>
    <property type="match status" value="1"/>
</dbReference>
<keyword evidence="2" id="KW-0597">Phosphoprotein</keyword>
<dbReference type="GO" id="GO:0000160">
    <property type="term" value="P:phosphorelay signal transduction system"/>
    <property type="evidence" value="ECO:0007669"/>
    <property type="project" value="UniProtKB-KW"/>
</dbReference>
<dbReference type="EMBL" id="JANUCT010000009">
    <property type="protein sequence ID" value="MCS3903535.1"/>
    <property type="molecule type" value="Genomic_DNA"/>
</dbReference>
<sequence>MSQTIRVSVDPDLEALIPGFLQNRHTDVVKLQDALAAGDLATVQSIGHMLKGVGGGYGFVRITELGAGLEAAARDNDRDAMDRQISELAQYLAQVEVIYEE</sequence>
<feature type="domain" description="HPt" evidence="3">
    <location>
        <begin position="9"/>
        <end position="101"/>
    </location>
</feature>
<dbReference type="Proteomes" id="UP001204445">
    <property type="component" value="Unassembled WGS sequence"/>
</dbReference>
<comment type="caution">
    <text evidence="4">The sequence shown here is derived from an EMBL/GenBank/DDBJ whole genome shotgun (WGS) entry which is preliminary data.</text>
</comment>
<protein>
    <submittedName>
        <fullName evidence="4">HPt (Histidine-containing phosphotransfer) domain-containing protein</fullName>
    </submittedName>
</protein>
<accession>A0AAE3L1G3</accession>
<dbReference type="Gene3D" id="1.20.120.160">
    <property type="entry name" value="HPT domain"/>
    <property type="match status" value="1"/>
</dbReference>
<name>A0AAE3L1G3_9GAMM</name>